<name>F1Z0R3_9STRE</name>
<protein>
    <submittedName>
        <fullName evidence="1">Uncharacterized protein</fullName>
    </submittedName>
</protein>
<dbReference type="GeneID" id="61421884"/>
<evidence type="ECO:0000313" key="2">
    <source>
        <dbReference type="Proteomes" id="UP000003732"/>
    </source>
</evidence>
<comment type="caution">
    <text evidence="1">The sequence shown here is derived from an EMBL/GenBank/DDBJ whole genome shotgun (WGS) entry which is preliminary data.</text>
</comment>
<evidence type="ECO:0000313" key="1">
    <source>
        <dbReference type="EMBL" id="EGE53399.1"/>
    </source>
</evidence>
<dbReference type="HOGENOM" id="CLU_3085299_0_0_9"/>
<proteinExistence type="predicted"/>
<gene>
    <name evidence="1" type="ORF">SPB_0707</name>
</gene>
<dbReference type="RefSeq" id="WP_003103040.1">
    <property type="nucleotide sequence ID" value="NZ_AEUT02000001.1"/>
</dbReference>
<reference evidence="1 2" key="1">
    <citation type="submission" date="2011-02" db="EMBL/GenBank/DDBJ databases">
        <authorList>
            <person name="Stanhope M.J."/>
            <person name="Durkin A.S."/>
            <person name="Hostetler J."/>
            <person name="Kim M."/>
            <person name="Radune D."/>
            <person name="Singh I."/>
            <person name="Town C.D."/>
        </authorList>
    </citation>
    <scope>NUCLEOTIDE SEQUENCE [LARGE SCALE GENOMIC DNA]</scope>
    <source>
        <strain evidence="1 2">NCFD 2020</strain>
    </source>
</reference>
<dbReference type="Proteomes" id="UP000003732">
    <property type="component" value="Unassembled WGS sequence"/>
</dbReference>
<sequence length="52" mass="6567">MKKYQVLIKQRKNWFVTEYEKHYFDTMEQAEWFYNHLPITVKKERPIEVMNG</sequence>
<dbReference type="AlphaFoldDB" id="F1Z0R3"/>
<accession>F1Z0R3</accession>
<organism evidence="1 2">
    <name type="scientific">Streptococcus parauberis NCFD 2020</name>
    <dbReference type="NCBI Taxonomy" id="873447"/>
    <lineage>
        <taxon>Bacteria</taxon>
        <taxon>Bacillati</taxon>
        <taxon>Bacillota</taxon>
        <taxon>Bacilli</taxon>
        <taxon>Lactobacillales</taxon>
        <taxon>Streptococcaceae</taxon>
        <taxon>Streptococcus</taxon>
    </lineage>
</organism>
<dbReference type="EMBL" id="AEUT02000001">
    <property type="protein sequence ID" value="EGE53399.1"/>
    <property type="molecule type" value="Genomic_DNA"/>
</dbReference>